<dbReference type="GeneID" id="54473689"/>
<protein>
    <submittedName>
        <fullName evidence="3">Alpha/Beta hydrolase protein</fullName>
    </submittedName>
</protein>
<name>A0A6A6Q4C6_9PEZI</name>
<feature type="region of interest" description="Disordered" evidence="1">
    <location>
        <begin position="250"/>
        <end position="282"/>
    </location>
</feature>
<dbReference type="InterPro" id="IPR029058">
    <property type="entry name" value="AB_hydrolase_fold"/>
</dbReference>
<evidence type="ECO:0000313" key="3">
    <source>
        <dbReference type="EMBL" id="KAF2486503.1"/>
    </source>
</evidence>
<sequence length="431" mass="46612">MDITELSSSLWHTLGLQNKQTLYLALSIPLLAITTATALRTLSSSSPNPHPSQPPSILRAPDPSTQKEDPDDLPYPPNALPGARDVPTPYGSIRVYEFGPENGRKVLFIHGISTPCIAFAGMSRLLVEERGCRVMLFDLFGRGYSDTPDPQFHRQDMALWTSQILLCLSSSPLAWCGGGERFTLVGYSLGGGIATSFVSWFPELVEGLVLVAPGGLLRRERVAASSKLLYGNLLPDWLVRWAVGRRLKGSASPPGIGRKREKGAEENDTTGAGDAAEAEIPGHPANAADSTALIFPDRPKVSIANAVAWQVDAHPGFLKSFISSIKYAPVSFEHERWRSVGRRCSARRAAAAAADPFDDETLPGLEQNQVLIIFGAQDEVIIAEETGEDATAVLRRENVRIVKLKGGHDVPVVNSIGCVDAILDFWDDSPV</sequence>
<dbReference type="EMBL" id="MU001632">
    <property type="protein sequence ID" value="KAF2486503.1"/>
    <property type="molecule type" value="Genomic_DNA"/>
</dbReference>
<dbReference type="PANTHER" id="PTHR43194:SF2">
    <property type="entry name" value="PEROXISOMAL MEMBRANE PROTEIN LPX1"/>
    <property type="match status" value="1"/>
</dbReference>
<keyword evidence="3" id="KW-0378">Hydrolase</keyword>
<feature type="domain" description="AB hydrolase-1" evidence="2">
    <location>
        <begin position="106"/>
        <end position="217"/>
    </location>
</feature>
<feature type="region of interest" description="Disordered" evidence="1">
    <location>
        <begin position="42"/>
        <end position="86"/>
    </location>
</feature>
<dbReference type="PRINTS" id="PR00111">
    <property type="entry name" value="ABHYDROLASE"/>
</dbReference>
<dbReference type="Gene3D" id="3.40.50.1820">
    <property type="entry name" value="alpha/beta hydrolase"/>
    <property type="match status" value="1"/>
</dbReference>
<organism evidence="3 4">
    <name type="scientific">Neohortaea acidophila</name>
    <dbReference type="NCBI Taxonomy" id="245834"/>
    <lineage>
        <taxon>Eukaryota</taxon>
        <taxon>Fungi</taxon>
        <taxon>Dikarya</taxon>
        <taxon>Ascomycota</taxon>
        <taxon>Pezizomycotina</taxon>
        <taxon>Dothideomycetes</taxon>
        <taxon>Dothideomycetidae</taxon>
        <taxon>Mycosphaerellales</taxon>
        <taxon>Teratosphaeriaceae</taxon>
        <taxon>Neohortaea</taxon>
    </lineage>
</organism>
<evidence type="ECO:0000256" key="1">
    <source>
        <dbReference type="SAM" id="MobiDB-lite"/>
    </source>
</evidence>
<dbReference type="OrthoDB" id="408373at2759"/>
<proteinExistence type="predicted"/>
<gene>
    <name evidence="3" type="ORF">BDY17DRAFT_291610</name>
</gene>
<dbReference type="AlphaFoldDB" id="A0A6A6Q4C6"/>
<dbReference type="InterPro" id="IPR000073">
    <property type="entry name" value="AB_hydrolase_1"/>
</dbReference>
<dbReference type="PANTHER" id="PTHR43194">
    <property type="entry name" value="HYDROLASE ALPHA/BETA FOLD FAMILY"/>
    <property type="match status" value="1"/>
</dbReference>
<evidence type="ECO:0000259" key="2">
    <source>
        <dbReference type="Pfam" id="PF00561"/>
    </source>
</evidence>
<dbReference type="GO" id="GO:0016787">
    <property type="term" value="F:hydrolase activity"/>
    <property type="evidence" value="ECO:0007669"/>
    <property type="project" value="UniProtKB-KW"/>
</dbReference>
<keyword evidence="4" id="KW-1185">Reference proteome</keyword>
<dbReference type="Pfam" id="PF00561">
    <property type="entry name" value="Abhydrolase_1"/>
    <property type="match status" value="1"/>
</dbReference>
<accession>A0A6A6Q4C6</accession>
<reference evidence="3" key="1">
    <citation type="journal article" date="2020" name="Stud. Mycol.">
        <title>101 Dothideomycetes genomes: a test case for predicting lifestyles and emergence of pathogens.</title>
        <authorList>
            <person name="Haridas S."/>
            <person name="Albert R."/>
            <person name="Binder M."/>
            <person name="Bloem J."/>
            <person name="Labutti K."/>
            <person name="Salamov A."/>
            <person name="Andreopoulos B."/>
            <person name="Baker S."/>
            <person name="Barry K."/>
            <person name="Bills G."/>
            <person name="Bluhm B."/>
            <person name="Cannon C."/>
            <person name="Castanera R."/>
            <person name="Culley D."/>
            <person name="Daum C."/>
            <person name="Ezra D."/>
            <person name="Gonzalez J."/>
            <person name="Henrissat B."/>
            <person name="Kuo A."/>
            <person name="Liang C."/>
            <person name="Lipzen A."/>
            <person name="Lutzoni F."/>
            <person name="Magnuson J."/>
            <person name="Mondo S."/>
            <person name="Nolan M."/>
            <person name="Ohm R."/>
            <person name="Pangilinan J."/>
            <person name="Park H.-J."/>
            <person name="Ramirez L."/>
            <person name="Alfaro M."/>
            <person name="Sun H."/>
            <person name="Tritt A."/>
            <person name="Yoshinaga Y."/>
            <person name="Zwiers L.-H."/>
            <person name="Turgeon B."/>
            <person name="Goodwin S."/>
            <person name="Spatafora J."/>
            <person name="Crous P."/>
            <person name="Grigoriev I."/>
        </authorList>
    </citation>
    <scope>NUCLEOTIDE SEQUENCE</scope>
    <source>
        <strain evidence="3">CBS 113389</strain>
    </source>
</reference>
<dbReference type="SUPFAM" id="SSF53474">
    <property type="entry name" value="alpha/beta-Hydrolases"/>
    <property type="match status" value="1"/>
</dbReference>
<dbReference type="RefSeq" id="XP_033593072.1">
    <property type="nucleotide sequence ID" value="XM_033732687.1"/>
</dbReference>
<dbReference type="InterPro" id="IPR050228">
    <property type="entry name" value="Carboxylesterase_BioH"/>
</dbReference>
<dbReference type="Proteomes" id="UP000799767">
    <property type="component" value="Unassembled WGS sequence"/>
</dbReference>
<evidence type="ECO:0000313" key="4">
    <source>
        <dbReference type="Proteomes" id="UP000799767"/>
    </source>
</evidence>